<organism evidence="5">
    <name type="scientific">Grapevine associated jivivirus 2</name>
    <dbReference type="NCBI Taxonomy" id="2716189"/>
    <lineage>
        <taxon>Viruses</taxon>
        <taxon>Riboviria</taxon>
    </lineage>
</organism>
<evidence type="ECO:0000256" key="3">
    <source>
        <dbReference type="ARBA" id="ARBA00022953"/>
    </source>
</evidence>
<evidence type="ECO:0000259" key="4">
    <source>
        <dbReference type="PROSITE" id="PS50507"/>
    </source>
</evidence>
<dbReference type="EMBL" id="MN520749">
    <property type="protein sequence ID" value="QIJ25702.1"/>
    <property type="molecule type" value="Genomic_RNA"/>
</dbReference>
<dbReference type="GO" id="GO:0039694">
    <property type="term" value="P:viral RNA genome replication"/>
    <property type="evidence" value="ECO:0007669"/>
    <property type="project" value="InterPro"/>
</dbReference>
<sequence length="1022" mass="114683">MDVQDLFLIEKAGTPNSDLFRELKALLISDAGDDPKRKLKERSNDWKIVLPFRGWGAEMDEVSRRYPDISFEPKGVFRNAVASMAVVMAHILEAVNLNSKPARVSRSICFSALADELSYVASKDSSDVFDFYSGNSVYDVFKTTGTYETAFFDHTSICAPIDRFLNICYGKGIQMVEGCFYYHPAAERGWDLEFSWTKLSVLHDNGEVNIGPKDDASRRMTYTAGQYRAFLDPSVWVGNAKQYGYELYSYGDGIMCYRAIFIGSVSPERLFFNLPMSSDPDNVLITVNKKFLDNSFVPEGMYDMLSNVHERDYAIEVRRNVVDSCIAYLLTLSPNADLTGNAIRHVTARNYIDLAEGTKLIRMSALSYSDALIVALVCALSAYQLRYQLTTDSVSIIQKAISTSRYTVDSEMGLIGQVFYCLQNFIADKTIGYVAKSVKGVLERLNSTDYIPGVVYDIYYERSYEVGSVFHQQEDLVPEIPFLEMFDDLPTEDPFISFVSNDVRASAPELRVVDMDEVTFPLETKLDHHVPRQVDDVVSALQEVYDTALPGHSTLDVQNVSEQRRTNDININAEFVGAISSGKDVIANENLYKPTPVRTAALPQTRTSLIDLTLASSKRNWNKPDLQMVTDVYNMAETYVDEFIENAMVPHAKQILASREADPLRFNALDYCAWLSTRSGSFKDALLASCPNELLSLNLEKYQTILKGRIKQKQTPAAQHELPQGQVVIHHDPSTNALFTSVFRKMFEVFDAVLLPQYKSAGRISDSDLSKWFTKHMHLFRSSKLVEIDSSKYDKSQGILAQAIEAVMMRRLGLDMEILDTFAESFVGNVNSRNLGLAFVIAFQRKSGAADTMFGNLIYNFISAGRSIGYNRITFMVGKGDDNVVGVVDIDPGMASSKMSNIFNLDAKVLLDQVPAFSSGYIVPLEDVVLFAPDPIKKLELLGEINARSGNSHFKLTDEERFERYVSFRDSVSMYDVAGLPSILNTMVRLRMSAPEVDIELLIDALMLIAKDFSLFSKVVPY</sequence>
<protein>
    <submittedName>
        <fullName evidence="5">P2</fullName>
    </submittedName>
</protein>
<reference evidence="5" key="1">
    <citation type="submission" date="2019-07" db="EMBL/GenBank/DDBJ databases">
        <authorList>
            <person name="Chiappello M."/>
            <person name="Rodriguez-Romero J."/>
            <person name="Nerva L."/>
            <person name="Forgia M."/>
            <person name="Chitarra W."/>
            <person name="Ayllon M.A."/>
            <person name="Turina M."/>
        </authorList>
    </citation>
    <scope>NUCLEOTIDE SEQUENCE</scope>
    <source>
        <strain evidence="5">DMG 11</strain>
    </source>
</reference>
<proteinExistence type="predicted"/>
<keyword evidence="3" id="KW-0693">Viral RNA replication</keyword>
<evidence type="ECO:0000256" key="1">
    <source>
        <dbReference type="ARBA" id="ARBA00022679"/>
    </source>
</evidence>
<keyword evidence="2" id="KW-0548">Nucleotidyltransferase</keyword>
<evidence type="ECO:0000313" key="5">
    <source>
        <dbReference type="EMBL" id="QIJ25702.1"/>
    </source>
</evidence>
<dbReference type="InterPro" id="IPR001788">
    <property type="entry name" value="RNA-dep_RNA_pol_alsuvir"/>
</dbReference>
<dbReference type="Pfam" id="PF00978">
    <property type="entry name" value="RdRP_2"/>
    <property type="match status" value="1"/>
</dbReference>
<evidence type="ECO:0000256" key="2">
    <source>
        <dbReference type="ARBA" id="ARBA00022695"/>
    </source>
</evidence>
<dbReference type="GO" id="GO:0003723">
    <property type="term" value="F:RNA binding"/>
    <property type="evidence" value="ECO:0007669"/>
    <property type="project" value="InterPro"/>
</dbReference>
<keyword evidence="1" id="KW-0808">Transferase</keyword>
<name>A0A6G7M512_9VIRU</name>
<accession>A0A6G7M512</accession>
<dbReference type="GO" id="GO:0003968">
    <property type="term" value="F:RNA-directed RNA polymerase activity"/>
    <property type="evidence" value="ECO:0007669"/>
    <property type="project" value="InterPro"/>
</dbReference>
<dbReference type="GO" id="GO:0006351">
    <property type="term" value="P:DNA-templated transcription"/>
    <property type="evidence" value="ECO:0007669"/>
    <property type="project" value="InterPro"/>
</dbReference>
<dbReference type="SUPFAM" id="SSF56672">
    <property type="entry name" value="DNA/RNA polymerases"/>
    <property type="match status" value="1"/>
</dbReference>
<reference evidence="5" key="2">
    <citation type="journal article" date="2020" name="Ann. Appl. Biol.">
        <title>Putative new plant viruses associated with Plasmopara viticola-infected grapevine samples.</title>
        <authorList>
            <person name="Chiapello M."/>
            <person name="Rodriguez-Romero J."/>
            <person name="Nerva L."/>
            <person name="Forgia M."/>
            <person name="Chitarra W."/>
            <person name="Ayllon M.A."/>
            <person name="Turina M."/>
        </authorList>
    </citation>
    <scope>NUCLEOTIDE SEQUENCE</scope>
    <source>
        <strain evidence="5">DMG 11</strain>
    </source>
</reference>
<dbReference type="InterPro" id="IPR007094">
    <property type="entry name" value="RNA-dir_pol_PSvirus"/>
</dbReference>
<dbReference type="InterPro" id="IPR043502">
    <property type="entry name" value="DNA/RNA_pol_sf"/>
</dbReference>
<dbReference type="PROSITE" id="PS50507">
    <property type="entry name" value="RDRP_SSRNA_POS"/>
    <property type="match status" value="1"/>
</dbReference>
<feature type="domain" description="RdRp catalytic" evidence="4">
    <location>
        <begin position="783"/>
        <end position="895"/>
    </location>
</feature>